<dbReference type="AlphaFoldDB" id="A0A955L5G4"/>
<sequence length="375" mass="42977">MIVAQYYKSTAEEIHKIIRSREPFIVSGMCESGKNLTYRQTQDLLLSSKVVANIFLIDLVGINLSNDQITIKQLGTTSSEKINSYELDSYIHNNYSLVETTILVNLSDNESEDDLPILKQLINLRSSLGTKFSFGLFSYVNLINQIKDNPSLDNLLSRKLIKLMPLDLNNSLTMIDRNEQLFSLRLSDSQKKNIHKLSGGNPGLIKTLVQHIFDEKNRTDTFFDDQQVIWRLNRIIEGLSEQQLEVLKQIAKGNKIKSDNQEISFLLNWGFLTADNKDIFSKLLEHFLKNTNKLANPNIILTATELKIYNFFQDNLNSLVSREQLAEIIWGTSFIESYSDYAIDRHISNLRKKISSNNLTMKIETQKAKGFLASR</sequence>
<dbReference type="InterPro" id="IPR016032">
    <property type="entry name" value="Sig_transdc_resp-reg_C-effctor"/>
</dbReference>
<dbReference type="SUPFAM" id="SSF46894">
    <property type="entry name" value="C-terminal effector domain of the bipartite response regulators"/>
    <property type="match status" value="1"/>
</dbReference>
<proteinExistence type="predicted"/>
<dbReference type="Gene3D" id="1.10.10.10">
    <property type="entry name" value="Winged helix-like DNA-binding domain superfamily/Winged helix DNA-binding domain"/>
    <property type="match status" value="1"/>
</dbReference>
<gene>
    <name evidence="4" type="ORF">KC909_02475</name>
</gene>
<evidence type="ECO:0000313" key="4">
    <source>
        <dbReference type="EMBL" id="MCA9383207.1"/>
    </source>
</evidence>
<organism evidence="4 5">
    <name type="scientific">Candidatus Dojkabacteria bacterium</name>
    <dbReference type="NCBI Taxonomy" id="2099670"/>
    <lineage>
        <taxon>Bacteria</taxon>
        <taxon>Candidatus Dojkabacteria</taxon>
    </lineage>
</organism>
<evidence type="ECO:0000313" key="5">
    <source>
        <dbReference type="Proteomes" id="UP000783287"/>
    </source>
</evidence>
<dbReference type="Proteomes" id="UP000783287">
    <property type="component" value="Unassembled WGS sequence"/>
</dbReference>
<feature type="DNA-binding region" description="OmpR/PhoB-type" evidence="2">
    <location>
        <begin position="269"/>
        <end position="375"/>
    </location>
</feature>
<dbReference type="Pfam" id="PF00486">
    <property type="entry name" value="Trans_reg_C"/>
    <property type="match status" value="1"/>
</dbReference>
<keyword evidence="1 2" id="KW-0238">DNA-binding</keyword>
<dbReference type="GO" id="GO:0000160">
    <property type="term" value="P:phosphorelay signal transduction system"/>
    <property type="evidence" value="ECO:0007669"/>
    <property type="project" value="InterPro"/>
</dbReference>
<evidence type="ECO:0000259" key="3">
    <source>
        <dbReference type="PROSITE" id="PS51755"/>
    </source>
</evidence>
<dbReference type="InterPro" id="IPR001867">
    <property type="entry name" value="OmpR/PhoB-type_DNA-bd"/>
</dbReference>
<dbReference type="CDD" id="cd00383">
    <property type="entry name" value="trans_reg_C"/>
    <property type="match status" value="1"/>
</dbReference>
<dbReference type="GO" id="GO:0003677">
    <property type="term" value="F:DNA binding"/>
    <property type="evidence" value="ECO:0007669"/>
    <property type="project" value="UniProtKB-UniRule"/>
</dbReference>
<dbReference type="EMBL" id="JAGQLK010000039">
    <property type="protein sequence ID" value="MCA9383207.1"/>
    <property type="molecule type" value="Genomic_DNA"/>
</dbReference>
<dbReference type="SMART" id="SM00862">
    <property type="entry name" value="Trans_reg_C"/>
    <property type="match status" value="1"/>
</dbReference>
<protein>
    <submittedName>
        <fullName evidence="4">Helix-turn-helix domain-containing protein</fullName>
    </submittedName>
</protein>
<dbReference type="InterPro" id="IPR036388">
    <property type="entry name" value="WH-like_DNA-bd_sf"/>
</dbReference>
<accession>A0A955L5G4</accession>
<reference evidence="4" key="1">
    <citation type="submission" date="2020-04" db="EMBL/GenBank/DDBJ databases">
        <authorList>
            <person name="Zhang T."/>
        </authorList>
    </citation>
    <scope>NUCLEOTIDE SEQUENCE</scope>
    <source>
        <strain evidence="4">HKST-UBA14</strain>
    </source>
</reference>
<dbReference type="GO" id="GO:0006355">
    <property type="term" value="P:regulation of DNA-templated transcription"/>
    <property type="evidence" value="ECO:0007669"/>
    <property type="project" value="InterPro"/>
</dbReference>
<evidence type="ECO:0000256" key="2">
    <source>
        <dbReference type="PROSITE-ProRule" id="PRU01091"/>
    </source>
</evidence>
<reference evidence="4" key="2">
    <citation type="journal article" date="2021" name="Microbiome">
        <title>Successional dynamics and alternative stable states in a saline activated sludge microbial community over 9 years.</title>
        <authorList>
            <person name="Wang Y."/>
            <person name="Ye J."/>
            <person name="Ju F."/>
            <person name="Liu L."/>
            <person name="Boyd J.A."/>
            <person name="Deng Y."/>
            <person name="Parks D.H."/>
            <person name="Jiang X."/>
            <person name="Yin X."/>
            <person name="Woodcroft B.J."/>
            <person name="Tyson G.W."/>
            <person name="Hugenholtz P."/>
            <person name="Polz M.F."/>
            <person name="Zhang T."/>
        </authorList>
    </citation>
    <scope>NUCLEOTIDE SEQUENCE</scope>
    <source>
        <strain evidence="4">HKST-UBA14</strain>
    </source>
</reference>
<dbReference type="PROSITE" id="PS51755">
    <property type="entry name" value="OMPR_PHOB"/>
    <property type="match status" value="1"/>
</dbReference>
<feature type="domain" description="OmpR/PhoB-type" evidence="3">
    <location>
        <begin position="269"/>
        <end position="375"/>
    </location>
</feature>
<evidence type="ECO:0000256" key="1">
    <source>
        <dbReference type="ARBA" id="ARBA00023125"/>
    </source>
</evidence>
<name>A0A955L5G4_9BACT</name>
<comment type="caution">
    <text evidence="4">The sequence shown here is derived from an EMBL/GenBank/DDBJ whole genome shotgun (WGS) entry which is preliminary data.</text>
</comment>